<dbReference type="RefSeq" id="WP_240833459.1">
    <property type="nucleotide sequence ID" value="NZ_JAKWBL010000005.1"/>
</dbReference>
<dbReference type="Gene3D" id="2.60.40.1180">
    <property type="entry name" value="Golgi alpha-mannosidase II"/>
    <property type="match status" value="1"/>
</dbReference>
<gene>
    <name evidence="1" type="ORF">MKP09_25010</name>
</gene>
<reference evidence="1 2" key="1">
    <citation type="submission" date="2022-02" db="EMBL/GenBank/DDBJ databases">
        <authorList>
            <person name="Min J."/>
        </authorList>
    </citation>
    <scope>NUCLEOTIDE SEQUENCE [LARGE SCALE GENOMIC DNA]</scope>
    <source>
        <strain evidence="1 2">GR10-1</strain>
    </source>
</reference>
<organism evidence="1 2">
    <name type="scientific">Niabella ginsengisoli</name>
    <dbReference type="NCBI Taxonomy" id="522298"/>
    <lineage>
        <taxon>Bacteria</taxon>
        <taxon>Pseudomonadati</taxon>
        <taxon>Bacteroidota</taxon>
        <taxon>Chitinophagia</taxon>
        <taxon>Chitinophagales</taxon>
        <taxon>Chitinophagaceae</taxon>
        <taxon>Niabella</taxon>
    </lineage>
</organism>
<proteinExistence type="predicted"/>
<dbReference type="Proteomes" id="UP001202248">
    <property type="component" value="Unassembled WGS sequence"/>
</dbReference>
<dbReference type="InterPro" id="IPR008928">
    <property type="entry name" value="6-hairpin_glycosidase_sf"/>
</dbReference>
<protein>
    <submittedName>
        <fullName evidence="1">Uncharacterized protein</fullName>
    </submittedName>
</protein>
<evidence type="ECO:0000313" key="2">
    <source>
        <dbReference type="Proteomes" id="UP001202248"/>
    </source>
</evidence>
<sequence length="68" mass="7699">MIGLQEMLLQTVGDKIAVLPAWPPDWDVSFKLSAPHSTIVEVEYIKGKFRMLKITPVARQKISFCLNV</sequence>
<name>A0ABS9SRF4_9BACT</name>
<accession>A0ABS9SRF4</accession>
<dbReference type="EMBL" id="JAKWBL010000005">
    <property type="protein sequence ID" value="MCH5600939.1"/>
    <property type="molecule type" value="Genomic_DNA"/>
</dbReference>
<keyword evidence="2" id="KW-1185">Reference proteome</keyword>
<evidence type="ECO:0000313" key="1">
    <source>
        <dbReference type="EMBL" id="MCH5600939.1"/>
    </source>
</evidence>
<dbReference type="InterPro" id="IPR013780">
    <property type="entry name" value="Glyco_hydro_b"/>
</dbReference>
<dbReference type="SUPFAM" id="SSF48208">
    <property type="entry name" value="Six-hairpin glycosidases"/>
    <property type="match status" value="1"/>
</dbReference>
<comment type="caution">
    <text evidence="1">The sequence shown here is derived from an EMBL/GenBank/DDBJ whole genome shotgun (WGS) entry which is preliminary data.</text>
</comment>